<reference evidence="9" key="1">
    <citation type="journal article" date="2023" name="Science">
        <title>Genome structures resolve the early diversification of teleost fishes.</title>
        <authorList>
            <person name="Parey E."/>
            <person name="Louis A."/>
            <person name="Montfort J."/>
            <person name="Bouchez O."/>
            <person name="Roques C."/>
            <person name="Iampietro C."/>
            <person name="Lluch J."/>
            <person name="Castinel A."/>
            <person name="Donnadieu C."/>
            <person name="Desvignes T."/>
            <person name="Floi Bucao C."/>
            <person name="Jouanno E."/>
            <person name="Wen M."/>
            <person name="Mejri S."/>
            <person name="Dirks R."/>
            <person name="Jansen H."/>
            <person name="Henkel C."/>
            <person name="Chen W.J."/>
            <person name="Zahm M."/>
            <person name="Cabau C."/>
            <person name="Klopp C."/>
            <person name="Thompson A.W."/>
            <person name="Robinson-Rechavi M."/>
            <person name="Braasch I."/>
            <person name="Lecointre G."/>
            <person name="Bobe J."/>
            <person name="Postlethwait J.H."/>
            <person name="Berthelot C."/>
            <person name="Roest Crollius H."/>
            <person name="Guiguen Y."/>
        </authorList>
    </citation>
    <scope>NUCLEOTIDE SEQUENCE</scope>
    <source>
        <strain evidence="9">NC1722</strain>
    </source>
</reference>
<dbReference type="SUPFAM" id="SSF103575">
    <property type="entry name" value="Plexin repeat"/>
    <property type="match status" value="1"/>
</dbReference>
<dbReference type="InterPro" id="IPR016201">
    <property type="entry name" value="PSI"/>
</dbReference>
<evidence type="ECO:0000313" key="9">
    <source>
        <dbReference type="EMBL" id="KAJ8417605.1"/>
    </source>
</evidence>
<evidence type="ECO:0000256" key="3">
    <source>
        <dbReference type="ARBA" id="ARBA00023136"/>
    </source>
</evidence>
<evidence type="ECO:0000256" key="1">
    <source>
        <dbReference type="ARBA" id="ARBA00004370"/>
    </source>
</evidence>
<evidence type="ECO:0000256" key="2">
    <source>
        <dbReference type="ARBA" id="ARBA00009492"/>
    </source>
</evidence>
<name>A0AAD7TAY9_9TELE</name>
<sequence length="634" mass="71627">MKREIKRTLLFLWTLQLIVSLLGYTPRLIIRSDDVVGRRLRYSQIQQHTVLFHPEGSDDLFIGGTNIVYRIDLEHNRLVENFTLTPTSGQNCQETQCQNIITVIEQFQDSLFVCGTNANMPVCWKVYPKVDNQTSRVIKTLDGTGISPPVYTQNSLSLTVDGDLYAATPLSRDGTSLQFRRKAGRRTNVWMHDKWLTEPTFISASWVRRREDPDQEKIYVFFREKNLDPNPDADPWISRIGRVCKVDEGGPKRYFQSMWTSFLKARLVCGIQGESLYFNRLQDIFVQHAEDWRTSRVYGLFTSRWNATAVCIYSMDQIDQVFEKSSFRGFSEGIPDPRPGACVEDSRNIPVGTLRIIKEHPEMSDWIQPIHQQAPLYISNNNYTRIAVDTVTAANGHPHNVMFLATDEGLIHRILEDNFTPFIISEINLSNHSSPVQSMKLLSNKKKLVVGFLDQVAQLNLQSCQGYGGTCADCVLARDPYCAWSEAGCAPVVPGSIQNIAGATVDVCHQTGSDQQRHRPPPPDPPGVNYSLPLGVPVYLSCPVRSRHASYTWEHQGWSSQCGPAQTHSDCLHLIPAVREEHYGVYQCISTEQNYSRVLKLYRLHPSGRSGASASRHALTAALMELALLSLLCH</sequence>
<evidence type="ECO:0000256" key="6">
    <source>
        <dbReference type="PROSITE-ProRule" id="PRU00352"/>
    </source>
</evidence>
<dbReference type="SUPFAM" id="SSF101912">
    <property type="entry name" value="Sema domain"/>
    <property type="match status" value="1"/>
</dbReference>
<comment type="similarity">
    <text evidence="2">Belongs to the semaphorin family.</text>
</comment>
<dbReference type="FunFam" id="2.60.40.10:FF:001170">
    <property type="entry name" value="Sema domain, immunoglobulin domain (Ig), short basic domain, secreted, (Semaphorin) 3F"/>
    <property type="match status" value="1"/>
</dbReference>
<protein>
    <submittedName>
        <fullName evidence="9">Uncharacterized protein</fullName>
    </submittedName>
</protein>
<organism evidence="9 10">
    <name type="scientific">Aldrovandia affinis</name>
    <dbReference type="NCBI Taxonomy" id="143900"/>
    <lineage>
        <taxon>Eukaryota</taxon>
        <taxon>Metazoa</taxon>
        <taxon>Chordata</taxon>
        <taxon>Craniata</taxon>
        <taxon>Vertebrata</taxon>
        <taxon>Euteleostomi</taxon>
        <taxon>Actinopterygii</taxon>
        <taxon>Neopterygii</taxon>
        <taxon>Teleostei</taxon>
        <taxon>Notacanthiformes</taxon>
        <taxon>Halosauridae</taxon>
        <taxon>Aldrovandia</taxon>
    </lineage>
</organism>
<dbReference type="InterPro" id="IPR007110">
    <property type="entry name" value="Ig-like_dom"/>
</dbReference>
<dbReference type="GO" id="GO:0007229">
    <property type="term" value="P:integrin-mediated signaling pathway"/>
    <property type="evidence" value="ECO:0007669"/>
    <property type="project" value="TreeGrafter"/>
</dbReference>
<feature type="domain" description="Sema" evidence="8">
    <location>
        <begin position="27"/>
        <end position="461"/>
    </location>
</feature>
<dbReference type="GO" id="GO:0071526">
    <property type="term" value="P:semaphorin-plexin signaling pathway"/>
    <property type="evidence" value="ECO:0007669"/>
    <property type="project" value="TreeGrafter"/>
</dbReference>
<dbReference type="SUPFAM" id="SSF48726">
    <property type="entry name" value="Immunoglobulin"/>
    <property type="match status" value="1"/>
</dbReference>
<dbReference type="PROSITE" id="PS50835">
    <property type="entry name" value="IG_LIKE"/>
    <property type="match status" value="1"/>
</dbReference>
<proteinExistence type="inferred from homology"/>
<dbReference type="Pfam" id="PF01403">
    <property type="entry name" value="Sema"/>
    <property type="match status" value="1"/>
</dbReference>
<evidence type="ECO:0000313" key="10">
    <source>
        <dbReference type="Proteomes" id="UP001221898"/>
    </source>
</evidence>
<dbReference type="GO" id="GO:0001755">
    <property type="term" value="P:neural crest cell migration"/>
    <property type="evidence" value="ECO:0007669"/>
    <property type="project" value="TreeGrafter"/>
</dbReference>
<keyword evidence="4" id="KW-1015">Disulfide bond</keyword>
<dbReference type="InterPro" id="IPR002165">
    <property type="entry name" value="Plexin_repeat"/>
</dbReference>
<dbReference type="SMART" id="SM00423">
    <property type="entry name" value="PSI"/>
    <property type="match status" value="1"/>
</dbReference>
<dbReference type="Proteomes" id="UP001221898">
    <property type="component" value="Unassembled WGS sequence"/>
</dbReference>
<dbReference type="GO" id="GO:0030215">
    <property type="term" value="F:semaphorin receptor binding"/>
    <property type="evidence" value="ECO:0007669"/>
    <property type="project" value="InterPro"/>
</dbReference>
<evidence type="ECO:0000259" key="7">
    <source>
        <dbReference type="PROSITE" id="PS50835"/>
    </source>
</evidence>
<dbReference type="GO" id="GO:0045499">
    <property type="term" value="F:chemorepellent activity"/>
    <property type="evidence" value="ECO:0007669"/>
    <property type="project" value="TreeGrafter"/>
</dbReference>
<comment type="subcellular location">
    <subcellularLocation>
        <location evidence="1">Membrane</location>
    </subcellularLocation>
</comment>
<feature type="domain" description="Ig-like" evidence="7">
    <location>
        <begin position="520"/>
        <end position="600"/>
    </location>
</feature>
<dbReference type="PANTHER" id="PTHR11036">
    <property type="entry name" value="SEMAPHORIN"/>
    <property type="match status" value="1"/>
</dbReference>
<dbReference type="PROSITE" id="PS51004">
    <property type="entry name" value="SEMA"/>
    <property type="match status" value="1"/>
</dbReference>
<dbReference type="InterPro" id="IPR036179">
    <property type="entry name" value="Ig-like_dom_sf"/>
</dbReference>
<dbReference type="PANTHER" id="PTHR11036:SF80">
    <property type="entry name" value="SEMAPHORIN-7A"/>
    <property type="match status" value="1"/>
</dbReference>
<comment type="caution">
    <text evidence="6">Lacks conserved residue(s) required for the propagation of feature annotation.</text>
</comment>
<dbReference type="AlphaFoldDB" id="A0AAD7TAY9"/>
<gene>
    <name evidence="9" type="ORF">AAFF_G00224480</name>
</gene>
<dbReference type="FunFam" id="2.130.10.10:FF:000223">
    <property type="entry name" value="semaphorin-7A isoform X1"/>
    <property type="match status" value="1"/>
</dbReference>
<dbReference type="Gene3D" id="2.130.10.10">
    <property type="entry name" value="YVTN repeat-like/Quinoprotein amine dehydrogenase"/>
    <property type="match status" value="1"/>
</dbReference>
<dbReference type="InterPro" id="IPR027231">
    <property type="entry name" value="Semaphorin"/>
</dbReference>
<dbReference type="Gene3D" id="2.60.40.10">
    <property type="entry name" value="Immunoglobulins"/>
    <property type="match status" value="1"/>
</dbReference>
<evidence type="ECO:0000259" key="8">
    <source>
        <dbReference type="PROSITE" id="PS51004"/>
    </source>
</evidence>
<dbReference type="EMBL" id="JAINUG010000003">
    <property type="protein sequence ID" value="KAJ8417605.1"/>
    <property type="molecule type" value="Genomic_DNA"/>
</dbReference>
<dbReference type="Pfam" id="PF01437">
    <property type="entry name" value="PSI"/>
    <property type="match status" value="1"/>
</dbReference>
<evidence type="ECO:0000256" key="5">
    <source>
        <dbReference type="ARBA" id="ARBA00023180"/>
    </source>
</evidence>
<dbReference type="GO" id="GO:0007411">
    <property type="term" value="P:axon guidance"/>
    <property type="evidence" value="ECO:0007669"/>
    <property type="project" value="TreeGrafter"/>
</dbReference>
<keyword evidence="5" id="KW-0325">Glycoprotein</keyword>
<dbReference type="GO" id="GO:0030335">
    <property type="term" value="P:positive regulation of cell migration"/>
    <property type="evidence" value="ECO:0007669"/>
    <property type="project" value="TreeGrafter"/>
</dbReference>
<dbReference type="GO" id="GO:0009897">
    <property type="term" value="C:external side of plasma membrane"/>
    <property type="evidence" value="ECO:0007669"/>
    <property type="project" value="TreeGrafter"/>
</dbReference>
<dbReference type="InterPro" id="IPR036352">
    <property type="entry name" value="Semap_dom_sf"/>
</dbReference>
<dbReference type="GO" id="GO:0005178">
    <property type="term" value="F:integrin binding"/>
    <property type="evidence" value="ECO:0007669"/>
    <property type="project" value="TreeGrafter"/>
</dbReference>
<dbReference type="SMART" id="SM00630">
    <property type="entry name" value="Sema"/>
    <property type="match status" value="1"/>
</dbReference>
<evidence type="ECO:0000256" key="4">
    <source>
        <dbReference type="ARBA" id="ARBA00023157"/>
    </source>
</evidence>
<dbReference type="Gene3D" id="3.30.1680.10">
    <property type="entry name" value="ligand-binding face of the semaphorins, domain 2"/>
    <property type="match status" value="1"/>
</dbReference>
<accession>A0AAD7TAY9</accession>
<comment type="caution">
    <text evidence="9">The sequence shown here is derived from an EMBL/GenBank/DDBJ whole genome shotgun (WGS) entry which is preliminary data.</text>
</comment>
<dbReference type="InterPro" id="IPR001627">
    <property type="entry name" value="Semap_dom"/>
</dbReference>
<keyword evidence="10" id="KW-1185">Reference proteome</keyword>
<keyword evidence="3" id="KW-0472">Membrane</keyword>
<dbReference type="InterPro" id="IPR015943">
    <property type="entry name" value="WD40/YVTN_repeat-like_dom_sf"/>
</dbReference>
<dbReference type="GO" id="GO:0050727">
    <property type="term" value="P:regulation of inflammatory response"/>
    <property type="evidence" value="ECO:0007669"/>
    <property type="project" value="TreeGrafter"/>
</dbReference>
<dbReference type="InterPro" id="IPR013783">
    <property type="entry name" value="Ig-like_fold"/>
</dbReference>